<sequence>MIDLKEFFMAVRMVGILHIFYLQYKRSINLPISVILLLTIGSLGLAVFSKSSNDNNVINHKIYNYTVFLAGMFVICDMYASYV</sequence>
<evidence type="ECO:0000256" key="1">
    <source>
        <dbReference type="SAM" id="Phobius"/>
    </source>
</evidence>
<feature type="transmembrane region" description="Helical" evidence="1">
    <location>
        <begin position="30"/>
        <end position="50"/>
    </location>
</feature>
<dbReference type="AlphaFoldDB" id="A0A6C0EV68"/>
<accession>A0A6C0EV68</accession>
<organism evidence="2">
    <name type="scientific">viral metagenome</name>
    <dbReference type="NCBI Taxonomy" id="1070528"/>
    <lineage>
        <taxon>unclassified sequences</taxon>
        <taxon>metagenomes</taxon>
        <taxon>organismal metagenomes</taxon>
    </lineage>
</organism>
<keyword evidence="1" id="KW-0812">Transmembrane</keyword>
<dbReference type="EMBL" id="MN738957">
    <property type="protein sequence ID" value="QHT33074.1"/>
    <property type="molecule type" value="Genomic_DNA"/>
</dbReference>
<reference evidence="2" key="1">
    <citation type="journal article" date="2020" name="Nature">
        <title>Giant virus diversity and host interactions through global metagenomics.</title>
        <authorList>
            <person name="Schulz F."/>
            <person name="Roux S."/>
            <person name="Paez-Espino D."/>
            <person name="Jungbluth S."/>
            <person name="Walsh D.A."/>
            <person name="Denef V.J."/>
            <person name="McMahon K.D."/>
            <person name="Konstantinidis K.T."/>
            <person name="Eloe-Fadrosh E.A."/>
            <person name="Kyrpides N.C."/>
            <person name="Woyke T."/>
        </authorList>
    </citation>
    <scope>NUCLEOTIDE SEQUENCE</scope>
    <source>
        <strain evidence="2">GVMAG-M-3300009161-34</strain>
    </source>
</reference>
<protein>
    <submittedName>
        <fullName evidence="2">Uncharacterized protein</fullName>
    </submittedName>
</protein>
<proteinExistence type="predicted"/>
<evidence type="ECO:0000313" key="2">
    <source>
        <dbReference type="EMBL" id="QHT33074.1"/>
    </source>
</evidence>
<feature type="transmembrane region" description="Helical" evidence="1">
    <location>
        <begin position="62"/>
        <end position="82"/>
    </location>
</feature>
<keyword evidence="1" id="KW-0472">Membrane</keyword>
<name>A0A6C0EV68_9ZZZZ</name>
<keyword evidence="1" id="KW-1133">Transmembrane helix</keyword>